<dbReference type="Proteomes" id="UP000811246">
    <property type="component" value="Chromosome 10"/>
</dbReference>
<comment type="caution">
    <text evidence="2">The sequence shown here is derived from an EMBL/GenBank/DDBJ whole genome shotgun (WGS) entry which is preliminary data.</text>
</comment>
<evidence type="ECO:0000256" key="1">
    <source>
        <dbReference type="SAM" id="Phobius"/>
    </source>
</evidence>
<proteinExistence type="predicted"/>
<name>A0A922J433_CARIL</name>
<gene>
    <name evidence="2" type="ORF">I3842_10G128900</name>
</gene>
<sequence>MDPSPPVTGPSVTIVATVFCQVFLVTRLWRLNPAVMWKICGRRYDGLEDMWKEMML</sequence>
<evidence type="ECO:0000313" key="2">
    <source>
        <dbReference type="EMBL" id="KAG6692722.1"/>
    </source>
</evidence>
<feature type="transmembrane region" description="Helical" evidence="1">
    <location>
        <begin position="12"/>
        <end position="29"/>
    </location>
</feature>
<evidence type="ECO:0000313" key="3">
    <source>
        <dbReference type="Proteomes" id="UP000811246"/>
    </source>
</evidence>
<keyword evidence="1" id="KW-0472">Membrane</keyword>
<protein>
    <submittedName>
        <fullName evidence="2">Uncharacterized protein</fullName>
    </submittedName>
</protein>
<dbReference type="AlphaFoldDB" id="A0A922J433"/>
<dbReference type="EMBL" id="CM031834">
    <property type="protein sequence ID" value="KAG6692722.1"/>
    <property type="molecule type" value="Genomic_DNA"/>
</dbReference>
<keyword evidence="1" id="KW-0812">Transmembrane</keyword>
<reference evidence="2" key="1">
    <citation type="submission" date="2021-01" db="EMBL/GenBank/DDBJ databases">
        <authorList>
            <person name="Lovell J.T."/>
            <person name="Bentley N."/>
            <person name="Bhattarai G."/>
            <person name="Jenkins J.W."/>
            <person name="Sreedasyam A."/>
            <person name="Alarcon Y."/>
            <person name="Bock C."/>
            <person name="Boston L."/>
            <person name="Carlson J."/>
            <person name="Cervantes K."/>
            <person name="Clermont K."/>
            <person name="Krom N."/>
            <person name="Kubenka K."/>
            <person name="Mamidi S."/>
            <person name="Mattison C."/>
            <person name="Monteros M."/>
            <person name="Pisani C."/>
            <person name="Plott C."/>
            <person name="Rajasekar S."/>
            <person name="Rhein H.S."/>
            <person name="Rohla C."/>
            <person name="Song M."/>
            <person name="Hilaire R.S."/>
            <person name="Shu S."/>
            <person name="Wells L."/>
            <person name="Wang X."/>
            <person name="Webber J."/>
            <person name="Heerema R.J."/>
            <person name="Klein P."/>
            <person name="Conner P."/>
            <person name="Grauke L."/>
            <person name="Grimwood J."/>
            <person name="Schmutz J."/>
            <person name="Randall J.J."/>
        </authorList>
    </citation>
    <scope>NUCLEOTIDE SEQUENCE</scope>
    <source>
        <tissue evidence="2">Leaf</tissue>
    </source>
</reference>
<accession>A0A922J433</accession>
<keyword evidence="1" id="KW-1133">Transmembrane helix</keyword>
<organism evidence="2 3">
    <name type="scientific">Carya illinoinensis</name>
    <name type="common">Pecan</name>
    <dbReference type="NCBI Taxonomy" id="32201"/>
    <lineage>
        <taxon>Eukaryota</taxon>
        <taxon>Viridiplantae</taxon>
        <taxon>Streptophyta</taxon>
        <taxon>Embryophyta</taxon>
        <taxon>Tracheophyta</taxon>
        <taxon>Spermatophyta</taxon>
        <taxon>Magnoliopsida</taxon>
        <taxon>eudicotyledons</taxon>
        <taxon>Gunneridae</taxon>
        <taxon>Pentapetalae</taxon>
        <taxon>rosids</taxon>
        <taxon>fabids</taxon>
        <taxon>Fagales</taxon>
        <taxon>Juglandaceae</taxon>
        <taxon>Carya</taxon>
    </lineage>
</organism>